<proteinExistence type="predicted"/>
<dbReference type="PANTHER" id="PTHR43185:SF1">
    <property type="entry name" value="FE(2+) TRANSPORTER FEOB"/>
    <property type="match status" value="1"/>
</dbReference>
<feature type="transmembrane region" description="Helical" evidence="1">
    <location>
        <begin position="282"/>
        <end position="302"/>
    </location>
</feature>
<dbReference type="CDD" id="cd01879">
    <property type="entry name" value="FeoB"/>
    <property type="match status" value="1"/>
</dbReference>
<evidence type="ECO:0000313" key="3">
    <source>
        <dbReference type="EMBL" id="CAA9340217.1"/>
    </source>
</evidence>
<keyword evidence="1" id="KW-0812">Transmembrane</keyword>
<dbReference type="GO" id="GO:0005886">
    <property type="term" value="C:plasma membrane"/>
    <property type="evidence" value="ECO:0007669"/>
    <property type="project" value="TreeGrafter"/>
</dbReference>
<evidence type="ECO:0000256" key="1">
    <source>
        <dbReference type="SAM" id="Phobius"/>
    </source>
</evidence>
<keyword evidence="1" id="KW-1133">Transmembrane helix</keyword>
<dbReference type="InterPro" id="IPR006073">
    <property type="entry name" value="GTP-bd"/>
</dbReference>
<feature type="non-terminal residue" evidence="3">
    <location>
        <position position="303"/>
    </location>
</feature>
<dbReference type="EMBL" id="CADCTV010000542">
    <property type="protein sequence ID" value="CAA9340217.1"/>
    <property type="molecule type" value="Genomic_DNA"/>
</dbReference>
<feature type="domain" description="FeoB-type G" evidence="2">
    <location>
        <begin position="1"/>
        <end position="169"/>
    </location>
</feature>
<evidence type="ECO:0000259" key="2">
    <source>
        <dbReference type="PROSITE" id="PS51711"/>
    </source>
</evidence>
<dbReference type="InterPro" id="IPR027417">
    <property type="entry name" value="P-loop_NTPase"/>
</dbReference>
<accession>A0A6J4LWW2</accession>
<dbReference type="SUPFAM" id="SSF52540">
    <property type="entry name" value="P-loop containing nucleoside triphosphate hydrolases"/>
    <property type="match status" value="1"/>
</dbReference>
<dbReference type="GO" id="GO:0015093">
    <property type="term" value="F:ferrous iron transmembrane transporter activity"/>
    <property type="evidence" value="ECO:0007669"/>
    <property type="project" value="TreeGrafter"/>
</dbReference>
<dbReference type="InterPro" id="IPR030389">
    <property type="entry name" value="G_FEOB_dom"/>
</dbReference>
<dbReference type="InterPro" id="IPR050860">
    <property type="entry name" value="FeoB_GTPase"/>
</dbReference>
<dbReference type="GO" id="GO:0005525">
    <property type="term" value="F:GTP binding"/>
    <property type="evidence" value="ECO:0007669"/>
    <property type="project" value="InterPro"/>
</dbReference>
<organism evidence="3">
    <name type="scientific">uncultured Gemmatimonadota bacterium</name>
    <dbReference type="NCBI Taxonomy" id="203437"/>
    <lineage>
        <taxon>Bacteria</taxon>
        <taxon>Pseudomonadati</taxon>
        <taxon>Gemmatimonadota</taxon>
        <taxon>environmental samples</taxon>
    </lineage>
</organism>
<protein>
    <submittedName>
        <fullName evidence="3">Ferrous iron transport protein B</fullName>
    </submittedName>
</protein>
<keyword evidence="1" id="KW-0472">Membrane</keyword>
<sequence>MLHVALVGNPNTGKTTLFNALTGMRQRVGNYSGVTVERVEGRYRDADGGVITVLDLPGTYSLSPSSPDEQIALDVLLGRVSGVPAPDVVVVVLDAQNLERNLFLASQVLEIGLPTVVALNQVDAAEAAGLRIDAVELTLELGVPVVPLVATRRQGLDVLRRAIRQAPDLPRPERRFELPTEAASALEPVEACLVSAGYDGASGMEALRLIGAEHHPLRIPALDETLARAREELESAGIHPRSLEAEVRYGWIAEVADSVVHRTDRGTGSITDRIDAIALHRFWGPVLFLVVMALVFQSIFTWA</sequence>
<name>A0A6J4LWW2_9BACT</name>
<dbReference type="Pfam" id="PF02421">
    <property type="entry name" value="FeoB_N"/>
    <property type="match status" value="1"/>
</dbReference>
<dbReference type="Gene3D" id="3.40.50.300">
    <property type="entry name" value="P-loop containing nucleotide triphosphate hydrolases"/>
    <property type="match status" value="1"/>
</dbReference>
<dbReference type="AlphaFoldDB" id="A0A6J4LWW2"/>
<dbReference type="PANTHER" id="PTHR43185">
    <property type="entry name" value="FERROUS IRON TRANSPORT PROTEIN B"/>
    <property type="match status" value="1"/>
</dbReference>
<dbReference type="PRINTS" id="PR00326">
    <property type="entry name" value="GTP1OBG"/>
</dbReference>
<dbReference type="PROSITE" id="PS51711">
    <property type="entry name" value="G_FEOB"/>
    <property type="match status" value="1"/>
</dbReference>
<reference evidence="3" key="1">
    <citation type="submission" date="2020-02" db="EMBL/GenBank/DDBJ databases">
        <authorList>
            <person name="Meier V. D."/>
        </authorList>
    </citation>
    <scope>NUCLEOTIDE SEQUENCE</scope>
    <source>
        <strain evidence="3">AVDCRST_MAG89</strain>
    </source>
</reference>
<gene>
    <name evidence="3" type="ORF">AVDCRST_MAG89-2581</name>
</gene>